<keyword evidence="1" id="KW-0812">Transmembrane</keyword>
<feature type="transmembrane region" description="Helical" evidence="1">
    <location>
        <begin position="195"/>
        <end position="216"/>
    </location>
</feature>
<dbReference type="Proteomes" id="UP000623681">
    <property type="component" value="Unassembled WGS sequence"/>
</dbReference>
<evidence type="ECO:0000256" key="1">
    <source>
        <dbReference type="SAM" id="Phobius"/>
    </source>
</evidence>
<keyword evidence="1" id="KW-0472">Membrane</keyword>
<proteinExistence type="predicted"/>
<protein>
    <submittedName>
        <fullName evidence="2">Uncharacterized protein</fullName>
    </submittedName>
</protein>
<dbReference type="AlphaFoldDB" id="A0A937FI49"/>
<evidence type="ECO:0000313" key="3">
    <source>
        <dbReference type="Proteomes" id="UP000623681"/>
    </source>
</evidence>
<dbReference type="EMBL" id="JAESWA010000024">
    <property type="protein sequence ID" value="MBL4933475.1"/>
    <property type="molecule type" value="Genomic_DNA"/>
</dbReference>
<name>A0A937FI49_9CLOT</name>
<comment type="caution">
    <text evidence="2">The sequence shown here is derived from an EMBL/GenBank/DDBJ whole genome shotgun (WGS) entry which is preliminary data.</text>
</comment>
<dbReference type="RefSeq" id="WP_202768912.1">
    <property type="nucleotide sequence ID" value="NZ_JAESWA010000024.1"/>
</dbReference>
<organism evidence="2 3">
    <name type="scientific">Clostridium paridis</name>
    <dbReference type="NCBI Taxonomy" id="2803863"/>
    <lineage>
        <taxon>Bacteria</taxon>
        <taxon>Bacillati</taxon>
        <taxon>Bacillota</taxon>
        <taxon>Clostridia</taxon>
        <taxon>Eubacteriales</taxon>
        <taxon>Clostridiaceae</taxon>
        <taxon>Clostridium</taxon>
    </lineage>
</organism>
<accession>A0A937FI49</accession>
<sequence length="224" mass="26915">MNDRNLLELLNINYYSEEEIKDLEYKAIEAKETIGESLYKIKNDRVLRKIAYIELEQIVKSKLRNTEIIKYKMIALQSYMQDRQYDRTGGPMAAQIKYLGLLITDERIFIFKLDLYYNILEECIYEINDLVGLVDAWEKYKTIGLKFDEINIVKPSPYGEESEKIFLEIIRYLRDEKGITIEKYTKPKMIESRSIIFKIFMIIFLACFIYGIFLYWRDTLNMFR</sequence>
<keyword evidence="1" id="KW-1133">Transmembrane helix</keyword>
<reference evidence="2" key="1">
    <citation type="submission" date="2021-01" db="EMBL/GenBank/DDBJ databases">
        <title>Genome public.</title>
        <authorList>
            <person name="Liu C."/>
            <person name="Sun Q."/>
        </authorList>
    </citation>
    <scope>NUCLEOTIDE SEQUENCE</scope>
    <source>
        <strain evidence="2">YIM B02565</strain>
    </source>
</reference>
<keyword evidence="3" id="KW-1185">Reference proteome</keyword>
<gene>
    <name evidence="2" type="ORF">JK634_16915</name>
</gene>
<evidence type="ECO:0000313" key="2">
    <source>
        <dbReference type="EMBL" id="MBL4933475.1"/>
    </source>
</evidence>